<gene>
    <name evidence="5" type="ORF">HHL15_17150</name>
</gene>
<dbReference type="Proteomes" id="UP000580043">
    <property type="component" value="Unassembled WGS sequence"/>
</dbReference>
<feature type="chain" id="PRO_5032525389" description="Photosynthesis system II assembly factor Ycf48/Hcf136-like domain-containing protein" evidence="3">
    <location>
        <begin position="30"/>
        <end position="391"/>
    </location>
</feature>
<keyword evidence="1" id="KW-0602">Photosynthesis</keyword>
<dbReference type="SUPFAM" id="SSF50939">
    <property type="entry name" value="Sialidases"/>
    <property type="match status" value="1"/>
</dbReference>
<dbReference type="AlphaFoldDB" id="A0A848G9G1"/>
<dbReference type="EMBL" id="JABBGA010000015">
    <property type="protein sequence ID" value="NML27486.1"/>
    <property type="molecule type" value="Genomic_DNA"/>
</dbReference>
<dbReference type="CDD" id="cd15482">
    <property type="entry name" value="Sialidase_non-viral"/>
    <property type="match status" value="1"/>
</dbReference>
<evidence type="ECO:0000313" key="5">
    <source>
        <dbReference type="EMBL" id="NML27486.1"/>
    </source>
</evidence>
<dbReference type="Gene3D" id="2.130.10.10">
    <property type="entry name" value="YVTN repeat-like/Quinoprotein amine dehydrogenase"/>
    <property type="match status" value="2"/>
</dbReference>
<comment type="caution">
    <text evidence="5">The sequence shown here is derived from an EMBL/GenBank/DDBJ whole genome shotgun (WGS) entry which is preliminary data.</text>
</comment>
<accession>A0A848G9G1</accession>
<keyword evidence="3" id="KW-0732">Signal</keyword>
<evidence type="ECO:0000259" key="4">
    <source>
        <dbReference type="Pfam" id="PF14870"/>
    </source>
</evidence>
<feature type="signal peptide" evidence="3">
    <location>
        <begin position="1"/>
        <end position="29"/>
    </location>
</feature>
<dbReference type="InterPro" id="IPR028203">
    <property type="entry name" value="PSII_CF48-like_dom"/>
</dbReference>
<dbReference type="InterPro" id="IPR036278">
    <property type="entry name" value="Sialidase_sf"/>
</dbReference>
<protein>
    <recommendedName>
        <fullName evidence="4">Photosynthesis system II assembly factor Ycf48/Hcf136-like domain-containing protein</fullName>
    </recommendedName>
</protein>
<evidence type="ECO:0000313" key="6">
    <source>
        <dbReference type="Proteomes" id="UP000580043"/>
    </source>
</evidence>
<dbReference type="GO" id="GO:0009523">
    <property type="term" value="C:photosystem II"/>
    <property type="evidence" value="ECO:0007669"/>
    <property type="project" value="UniProtKB-KW"/>
</dbReference>
<keyword evidence="2" id="KW-0604">Photosystem II</keyword>
<evidence type="ECO:0000256" key="1">
    <source>
        <dbReference type="ARBA" id="ARBA00022531"/>
    </source>
</evidence>
<evidence type="ECO:0000256" key="3">
    <source>
        <dbReference type="SAM" id="SignalP"/>
    </source>
</evidence>
<dbReference type="RefSeq" id="WP_169147023.1">
    <property type="nucleotide sequence ID" value="NZ_JABBGA010000015.1"/>
</dbReference>
<reference evidence="5 6" key="1">
    <citation type="submission" date="2020-04" db="EMBL/GenBank/DDBJ databases">
        <title>Zoogloea sp. G-4-1-14 isolated from soil.</title>
        <authorList>
            <person name="Dahal R.H."/>
        </authorList>
    </citation>
    <scope>NUCLEOTIDE SEQUENCE [LARGE SCALE GENOMIC DNA]</scope>
    <source>
        <strain evidence="5 6">G-4-1-14</strain>
    </source>
</reference>
<organism evidence="5 6">
    <name type="scientific">Zoogloea dura</name>
    <dbReference type="NCBI Taxonomy" id="2728840"/>
    <lineage>
        <taxon>Bacteria</taxon>
        <taxon>Pseudomonadati</taxon>
        <taxon>Pseudomonadota</taxon>
        <taxon>Betaproteobacteria</taxon>
        <taxon>Rhodocyclales</taxon>
        <taxon>Zoogloeaceae</taxon>
        <taxon>Zoogloea</taxon>
    </lineage>
</organism>
<dbReference type="GO" id="GO:0015979">
    <property type="term" value="P:photosynthesis"/>
    <property type="evidence" value="ECO:0007669"/>
    <property type="project" value="UniProtKB-KW"/>
</dbReference>
<sequence length="391" mass="39515">MQAFLSGRRLAATLSCAAIAVATAIAAIAASGDGASRAVPDLLAQPAQANVRAASSLQLSVSRAGKRLVSVGERGLVLLSDDDGRSWRQAKQVPVSVALTQVQFISDSLGWAVGHSGVVLHSVDGGETWQLQLDGMKAATLVADAARAKAADGDAAAAKQLREAEALVQDGPDKPFLGLHFADASRGWIVGAYGLALATGDGGKTWQSLVGRIPNPGGKHLYAVREEGGRLLLAGEQGTLIRSGDGGASFQRLVTPYTGTFFGALEVTGGGLLAYGLRGNVWRSSDDGATWSRIELAQAVTLSAALKLADGAVLLADESGRLLRGDAAASRFTPLAGGLPTGLTSLAQAADGALVVSGARGVSRADPAILAAAANPAAVATPATSNAEAQK</sequence>
<dbReference type="PANTHER" id="PTHR47199">
    <property type="entry name" value="PHOTOSYSTEM II STABILITY/ASSEMBLY FACTOR HCF136, CHLOROPLASTIC"/>
    <property type="match status" value="1"/>
</dbReference>
<dbReference type="PANTHER" id="PTHR47199:SF2">
    <property type="entry name" value="PHOTOSYSTEM II STABILITY_ASSEMBLY FACTOR HCF136, CHLOROPLASTIC"/>
    <property type="match status" value="1"/>
</dbReference>
<name>A0A848G9G1_9RHOO</name>
<keyword evidence="6" id="KW-1185">Reference proteome</keyword>
<dbReference type="Pfam" id="PF14870">
    <property type="entry name" value="PSII_BNR"/>
    <property type="match status" value="1"/>
</dbReference>
<dbReference type="InterPro" id="IPR015943">
    <property type="entry name" value="WD40/YVTN_repeat-like_dom_sf"/>
</dbReference>
<proteinExistence type="predicted"/>
<evidence type="ECO:0000256" key="2">
    <source>
        <dbReference type="ARBA" id="ARBA00023276"/>
    </source>
</evidence>
<feature type="domain" description="Photosynthesis system II assembly factor Ycf48/Hcf136-like" evidence="4">
    <location>
        <begin position="174"/>
        <end position="292"/>
    </location>
</feature>